<accession>A0A4Y2DK13</accession>
<name>A0A4Y2DK13_ARAVE</name>
<dbReference type="AlphaFoldDB" id="A0A4Y2DK13"/>
<protein>
    <recommendedName>
        <fullName evidence="3">Endonuclease/exonuclease/phosphatase domain-containing protein</fullName>
    </recommendedName>
</protein>
<comment type="caution">
    <text evidence="1">The sequence shown here is derived from an EMBL/GenBank/DDBJ whole genome shotgun (WGS) entry which is preliminary data.</text>
</comment>
<sequence length="141" mass="15818">MLVRQGHLRLPPVVEHDLAQSSKSALTFCHANGAVGWPYLTISSCTSIATKTSWEVLEEKTLSDHKYVKIGVSLKRKAVAFLIFKSKYGGHQKPHRKLGEQASRAILAVKDGRNKIELDLAIRGVHQEIITICKRTYKLKK</sequence>
<evidence type="ECO:0000313" key="1">
    <source>
        <dbReference type="EMBL" id="GBM16517.1"/>
    </source>
</evidence>
<dbReference type="EMBL" id="BGPR01000375">
    <property type="protein sequence ID" value="GBM16517.1"/>
    <property type="molecule type" value="Genomic_DNA"/>
</dbReference>
<evidence type="ECO:0008006" key="3">
    <source>
        <dbReference type="Google" id="ProtNLM"/>
    </source>
</evidence>
<keyword evidence="2" id="KW-1185">Reference proteome</keyword>
<evidence type="ECO:0000313" key="2">
    <source>
        <dbReference type="Proteomes" id="UP000499080"/>
    </source>
</evidence>
<organism evidence="1 2">
    <name type="scientific">Araneus ventricosus</name>
    <name type="common">Orbweaver spider</name>
    <name type="synonym">Epeira ventricosa</name>
    <dbReference type="NCBI Taxonomy" id="182803"/>
    <lineage>
        <taxon>Eukaryota</taxon>
        <taxon>Metazoa</taxon>
        <taxon>Ecdysozoa</taxon>
        <taxon>Arthropoda</taxon>
        <taxon>Chelicerata</taxon>
        <taxon>Arachnida</taxon>
        <taxon>Araneae</taxon>
        <taxon>Araneomorphae</taxon>
        <taxon>Entelegynae</taxon>
        <taxon>Araneoidea</taxon>
        <taxon>Araneidae</taxon>
        <taxon>Araneus</taxon>
    </lineage>
</organism>
<reference evidence="1 2" key="1">
    <citation type="journal article" date="2019" name="Sci. Rep.">
        <title>Orb-weaving spider Araneus ventricosus genome elucidates the spidroin gene catalogue.</title>
        <authorList>
            <person name="Kono N."/>
            <person name="Nakamura H."/>
            <person name="Ohtoshi R."/>
            <person name="Moran D.A.P."/>
            <person name="Shinohara A."/>
            <person name="Yoshida Y."/>
            <person name="Fujiwara M."/>
            <person name="Mori M."/>
            <person name="Tomita M."/>
            <person name="Arakawa K."/>
        </authorList>
    </citation>
    <scope>NUCLEOTIDE SEQUENCE [LARGE SCALE GENOMIC DNA]</scope>
</reference>
<dbReference type="OrthoDB" id="411871at2759"/>
<gene>
    <name evidence="1" type="ORF">AVEN_148900_1</name>
</gene>
<proteinExistence type="predicted"/>
<dbReference type="Proteomes" id="UP000499080">
    <property type="component" value="Unassembled WGS sequence"/>
</dbReference>